<sequence>MEENETWPFPNPMKEESTKSTFSPVYNKDFICEHFKQQQISEGVPDVIEFRQPLSPHRRLVDPPVLSLFCNDIYFLTKSVVYFTIEVHNLPPDVQIDTTMFDAAVTDPLDGNVACIICKNANSNFHSFNGSFCADEDGFYKIRVRLVA</sequence>
<name>A0ABP1PVV2_9HEXA</name>
<protein>
    <submittedName>
        <fullName evidence="1">Uncharacterized protein</fullName>
    </submittedName>
</protein>
<proteinExistence type="predicted"/>
<dbReference type="Proteomes" id="UP001642540">
    <property type="component" value="Unassembled WGS sequence"/>
</dbReference>
<evidence type="ECO:0000313" key="2">
    <source>
        <dbReference type="Proteomes" id="UP001642540"/>
    </source>
</evidence>
<accession>A0ABP1PVV2</accession>
<keyword evidence="2" id="KW-1185">Reference proteome</keyword>
<organism evidence="1 2">
    <name type="scientific">Orchesella dallaii</name>
    <dbReference type="NCBI Taxonomy" id="48710"/>
    <lineage>
        <taxon>Eukaryota</taxon>
        <taxon>Metazoa</taxon>
        <taxon>Ecdysozoa</taxon>
        <taxon>Arthropoda</taxon>
        <taxon>Hexapoda</taxon>
        <taxon>Collembola</taxon>
        <taxon>Entomobryomorpha</taxon>
        <taxon>Entomobryoidea</taxon>
        <taxon>Orchesellidae</taxon>
        <taxon>Orchesellinae</taxon>
        <taxon>Orchesella</taxon>
    </lineage>
</organism>
<gene>
    <name evidence="1" type="ORF">ODALV1_LOCUS3796</name>
</gene>
<comment type="caution">
    <text evidence="1">The sequence shown here is derived from an EMBL/GenBank/DDBJ whole genome shotgun (WGS) entry which is preliminary data.</text>
</comment>
<evidence type="ECO:0000313" key="1">
    <source>
        <dbReference type="EMBL" id="CAL8077375.1"/>
    </source>
</evidence>
<reference evidence="1 2" key="1">
    <citation type="submission" date="2024-08" db="EMBL/GenBank/DDBJ databases">
        <authorList>
            <person name="Cucini C."/>
            <person name="Frati F."/>
        </authorList>
    </citation>
    <scope>NUCLEOTIDE SEQUENCE [LARGE SCALE GENOMIC DNA]</scope>
</reference>
<dbReference type="EMBL" id="CAXLJM020000012">
    <property type="protein sequence ID" value="CAL8077375.1"/>
    <property type="molecule type" value="Genomic_DNA"/>
</dbReference>